<dbReference type="InterPro" id="IPR055334">
    <property type="entry name" value="PEX8-like"/>
</dbReference>
<dbReference type="PANTHER" id="PTHR39214:SF1">
    <property type="entry name" value="MICROBODY (PEROXISOME) BIOGENESIS PROTEIN PEROXIN 8 (EUROFUNG)"/>
    <property type="match status" value="1"/>
</dbReference>
<reference evidence="2 3" key="1">
    <citation type="journal article" date="2022" name="DNA Res.">
        <title>Genome analysis of five recently described species of the CUG-Ser clade uncovers Candida theae as a new hybrid lineage with pathogenic potential in the Candida parapsilosis species complex.</title>
        <authorList>
            <person name="Mixao V."/>
            <person name="Del Olmo V."/>
            <person name="Hegedusova E."/>
            <person name="Saus E."/>
            <person name="Pryszcz L."/>
            <person name="Cillingova A."/>
            <person name="Nosek J."/>
            <person name="Gabaldon T."/>
        </authorList>
    </citation>
    <scope>NUCLEOTIDE SEQUENCE [LARGE SCALE GENOMIC DNA]</scope>
    <source>
        <strain evidence="2 3">CBS 12239</strain>
    </source>
</reference>
<proteinExistence type="predicted"/>
<sequence length="783" mass="90592">MSNLYSKLGPQGRALLNNPQQPSSPYTYTNDANNQPPPQDLDFVIDELRNPKPTTTVNKVLGYLYNYVPYIKHERNLGLVVASFLNSPVCFGSSTTPSSAATAAPPPPFEEIYMIIEVFKLITDKKLEVSQPTLPIKEFYTVIRKELENFVWYNPQANSWKVLPIICGMMLSNSLRDELYVDANYFQYRWFFDEWDDKMKSLFVRCLEYSLSSSQSEDIVFLSVTSLALVYQKDEDVNKYTKRISDGLMVGVLMNMIFMSPKVSTLSYQHFFKLNPQDVNVNNDANKRILQKPVIKHLNKFSFLLAAYFSQLRYNKQNEDLILANLTKMADFNKLLNHICASSIFNTFTSAKENNPLFQSFWYFMKNLLFSEVIIFQGVFTRFLTGNKSNFIWFNNRDLIIMQRAYRQIALTTIPSLYYLNFILLSIGQGGFDNYNFVYYLSVELALSTASHFEQLALRLFSDYNEINLYPDVLDHNYIMQSKVLFVLGLWENCLQQKPIQNEAYASSIYTNVRDLANDSKYTSNDLIEASHSVLLFYFANSNKVDLKDCIEYVNLLVSQFPHRLSATQLCIAIETIGKKILSHPKPYRDNSIYNNSAEEFFHFLVNLCGPIHRGVPIKPSTTNTSLLNNNSDNPSFTSAQPISEIEAHATLNTLEQDKKMDGDIIHENKAKKPKDKVVRDLLPRFKREYKFENRLAPETVREAAVLALINLVPYFPLSVFVAWVERIWDLIVKSNVSEANYLTGMLWKVMSDSLDLNRVELAMRWWYETKRLSERNYVDAKM</sequence>
<evidence type="ECO:0008006" key="4">
    <source>
        <dbReference type="Google" id="ProtNLM"/>
    </source>
</evidence>
<evidence type="ECO:0000313" key="2">
    <source>
        <dbReference type="EMBL" id="KAI5958306.1"/>
    </source>
</evidence>
<accession>A0AAD5FYN9</accession>
<dbReference type="EMBL" id="JAIHNG010000118">
    <property type="protein sequence ID" value="KAI5958306.1"/>
    <property type="molecule type" value="Genomic_DNA"/>
</dbReference>
<keyword evidence="3" id="KW-1185">Reference proteome</keyword>
<evidence type="ECO:0000256" key="1">
    <source>
        <dbReference type="SAM" id="MobiDB-lite"/>
    </source>
</evidence>
<dbReference type="PANTHER" id="PTHR39214">
    <property type="entry name" value="MICROBODY (PEROXISOME) BIOGENESIS PROTEIN PEROXIN 8 (EUROFUNG)"/>
    <property type="match status" value="1"/>
</dbReference>
<protein>
    <recommendedName>
        <fullName evidence="4">Peroxisomal biogenesis factor 8</fullName>
    </recommendedName>
</protein>
<organism evidence="2 3">
    <name type="scientific">Candida theae</name>
    <dbReference type="NCBI Taxonomy" id="1198502"/>
    <lineage>
        <taxon>Eukaryota</taxon>
        <taxon>Fungi</taxon>
        <taxon>Dikarya</taxon>
        <taxon>Ascomycota</taxon>
        <taxon>Saccharomycotina</taxon>
        <taxon>Pichiomycetes</taxon>
        <taxon>Debaryomycetaceae</taxon>
        <taxon>Candida/Lodderomyces clade</taxon>
        <taxon>Candida</taxon>
    </lineage>
</organism>
<dbReference type="AlphaFoldDB" id="A0AAD5FYN9"/>
<evidence type="ECO:0000313" key="3">
    <source>
        <dbReference type="Proteomes" id="UP001204833"/>
    </source>
</evidence>
<feature type="compositionally biased region" description="Polar residues" evidence="1">
    <location>
        <begin position="17"/>
        <end position="34"/>
    </location>
</feature>
<dbReference type="RefSeq" id="XP_051608897.1">
    <property type="nucleotide sequence ID" value="XM_051751999.1"/>
</dbReference>
<name>A0AAD5FYN9_9ASCO</name>
<comment type="caution">
    <text evidence="2">The sequence shown here is derived from an EMBL/GenBank/DDBJ whole genome shotgun (WGS) entry which is preliminary data.</text>
</comment>
<dbReference type="Proteomes" id="UP001204833">
    <property type="component" value="Unassembled WGS sequence"/>
</dbReference>
<dbReference type="GeneID" id="76150720"/>
<feature type="region of interest" description="Disordered" evidence="1">
    <location>
        <begin position="1"/>
        <end position="40"/>
    </location>
</feature>
<gene>
    <name evidence="2" type="ORF">KGF57_002661</name>
</gene>